<dbReference type="Gene3D" id="1.10.1540.10">
    <property type="entry name" value="BEACH domain"/>
    <property type="match status" value="1"/>
</dbReference>
<organism evidence="2 3">
    <name type="scientific">Phaeodactylum tricornutum (strain CCAP 1055/1)</name>
    <dbReference type="NCBI Taxonomy" id="556484"/>
    <lineage>
        <taxon>Eukaryota</taxon>
        <taxon>Sar</taxon>
        <taxon>Stramenopiles</taxon>
        <taxon>Ochrophyta</taxon>
        <taxon>Bacillariophyta</taxon>
        <taxon>Bacillariophyceae</taxon>
        <taxon>Bacillariophycidae</taxon>
        <taxon>Naviculales</taxon>
        <taxon>Phaeodactylaceae</taxon>
        <taxon>Phaeodactylum</taxon>
    </lineage>
</organism>
<feature type="non-terminal residue" evidence="2">
    <location>
        <position position="245"/>
    </location>
</feature>
<dbReference type="Proteomes" id="UP000000759">
    <property type="component" value="Chromosome 4"/>
</dbReference>
<dbReference type="Pfam" id="PF02138">
    <property type="entry name" value="Beach"/>
    <property type="match status" value="1"/>
</dbReference>
<dbReference type="InParanoid" id="B7FU08"/>
<dbReference type="PaxDb" id="2850-Phatr10805"/>
<evidence type="ECO:0000313" key="3">
    <source>
        <dbReference type="Proteomes" id="UP000000759"/>
    </source>
</evidence>
<dbReference type="PANTHER" id="PTHR13743">
    <property type="entry name" value="BEIGE/BEACH-RELATED"/>
    <property type="match status" value="1"/>
</dbReference>
<keyword evidence="3" id="KW-1185">Reference proteome</keyword>
<evidence type="ECO:0000259" key="1">
    <source>
        <dbReference type="PROSITE" id="PS50197"/>
    </source>
</evidence>
<accession>B7FU08</accession>
<dbReference type="InterPro" id="IPR036372">
    <property type="entry name" value="BEACH_dom_sf"/>
</dbReference>
<dbReference type="InterPro" id="IPR000409">
    <property type="entry name" value="BEACH_dom"/>
</dbReference>
<dbReference type="eggNOG" id="KOG1787">
    <property type="taxonomic scope" value="Eukaryota"/>
</dbReference>
<feature type="domain" description="BEACH" evidence="1">
    <location>
        <begin position="1"/>
        <end position="245"/>
    </location>
</feature>
<sequence length="245" mass="27745">MGWAEGRISNFDYLLHLNMLSGRSYNDICQYPVMPWVLSNYTSNEVPDLRDPRNFRDLSKPVGALNPERLADFIERFSTFADPSIPPFMYGSHYSTSAGVVLHFLVRLHPFAGLHRQLQSGYFDVADRLFSSVARTWSMCTGSSAAEVKELTPEWYCNPGFLKNKNDFKLGTAQDGDVLGDVILPPWADESPEKFIEVMRAALESEVCSAMLPDWIDLIFGRKQQGPEAIKANNVFFYLTYYGSV</sequence>
<dbReference type="PANTHER" id="PTHR13743:SF112">
    <property type="entry name" value="BEACH DOMAIN-CONTAINING PROTEIN"/>
    <property type="match status" value="1"/>
</dbReference>
<dbReference type="EMBL" id="CM000607">
    <property type="protein sequence ID" value="EEC50185.1"/>
    <property type="molecule type" value="Genomic_DNA"/>
</dbReference>
<dbReference type="CDD" id="cd06071">
    <property type="entry name" value="Beach"/>
    <property type="match status" value="1"/>
</dbReference>
<reference evidence="3" key="2">
    <citation type="submission" date="2008-08" db="EMBL/GenBank/DDBJ databases">
        <authorList>
            <consortium name="Diatom Consortium"/>
            <person name="Grigoriev I."/>
            <person name="Grimwood J."/>
            <person name="Kuo A."/>
            <person name="Otillar R.P."/>
            <person name="Salamov A."/>
            <person name="Detter J.C."/>
            <person name="Lindquist E."/>
            <person name="Shapiro H."/>
            <person name="Lucas S."/>
            <person name="Glavina del Rio T."/>
            <person name="Pitluck S."/>
            <person name="Rokhsar D."/>
            <person name="Bowler C."/>
        </authorList>
    </citation>
    <scope>GENOME REANNOTATION</scope>
    <source>
        <strain evidence="3">CCAP 1055/1</strain>
    </source>
</reference>
<gene>
    <name evidence="2" type="ORF">PHATRDRAFT_10805</name>
</gene>
<dbReference type="KEGG" id="pti:PHATRDRAFT_10805"/>
<name>B7FU08_PHATC</name>
<dbReference type="SMART" id="SM01026">
    <property type="entry name" value="Beach"/>
    <property type="match status" value="1"/>
</dbReference>
<protein>
    <recommendedName>
        <fullName evidence="1">BEACH domain-containing protein</fullName>
    </recommendedName>
</protein>
<dbReference type="HOGENOM" id="CLU_226764_0_0_1"/>
<dbReference type="PROSITE" id="PS50197">
    <property type="entry name" value="BEACH"/>
    <property type="match status" value="1"/>
</dbReference>
<dbReference type="OrthoDB" id="26681at2759"/>
<proteinExistence type="predicted"/>
<reference evidence="2 3" key="1">
    <citation type="journal article" date="2008" name="Nature">
        <title>The Phaeodactylum genome reveals the evolutionary history of diatom genomes.</title>
        <authorList>
            <person name="Bowler C."/>
            <person name="Allen A.E."/>
            <person name="Badger J.H."/>
            <person name="Grimwood J."/>
            <person name="Jabbari K."/>
            <person name="Kuo A."/>
            <person name="Maheswari U."/>
            <person name="Martens C."/>
            <person name="Maumus F."/>
            <person name="Otillar R.P."/>
            <person name="Rayko E."/>
            <person name="Salamov A."/>
            <person name="Vandepoele K."/>
            <person name="Beszteri B."/>
            <person name="Gruber A."/>
            <person name="Heijde M."/>
            <person name="Katinka M."/>
            <person name="Mock T."/>
            <person name="Valentin K."/>
            <person name="Verret F."/>
            <person name="Berges J.A."/>
            <person name="Brownlee C."/>
            <person name="Cadoret J.P."/>
            <person name="Chiovitti A."/>
            <person name="Choi C.J."/>
            <person name="Coesel S."/>
            <person name="De Martino A."/>
            <person name="Detter J.C."/>
            <person name="Durkin C."/>
            <person name="Falciatore A."/>
            <person name="Fournet J."/>
            <person name="Haruta M."/>
            <person name="Huysman M.J."/>
            <person name="Jenkins B.D."/>
            <person name="Jiroutova K."/>
            <person name="Jorgensen R.E."/>
            <person name="Joubert Y."/>
            <person name="Kaplan A."/>
            <person name="Kroger N."/>
            <person name="Kroth P.G."/>
            <person name="La Roche J."/>
            <person name="Lindquist E."/>
            <person name="Lommer M."/>
            <person name="Martin-Jezequel V."/>
            <person name="Lopez P.J."/>
            <person name="Lucas S."/>
            <person name="Mangogna M."/>
            <person name="McGinnis K."/>
            <person name="Medlin L.K."/>
            <person name="Montsant A."/>
            <person name="Oudot-Le Secq M.P."/>
            <person name="Napoli C."/>
            <person name="Obornik M."/>
            <person name="Parker M.S."/>
            <person name="Petit J.L."/>
            <person name="Porcel B.M."/>
            <person name="Poulsen N."/>
            <person name="Robison M."/>
            <person name="Rychlewski L."/>
            <person name="Rynearson T.A."/>
            <person name="Schmutz J."/>
            <person name="Shapiro H."/>
            <person name="Siaut M."/>
            <person name="Stanley M."/>
            <person name="Sussman M.R."/>
            <person name="Taylor A.R."/>
            <person name="Vardi A."/>
            <person name="von Dassow P."/>
            <person name="Vyverman W."/>
            <person name="Willis A."/>
            <person name="Wyrwicz L.S."/>
            <person name="Rokhsar D.S."/>
            <person name="Weissenbach J."/>
            <person name="Armbrust E.V."/>
            <person name="Green B.R."/>
            <person name="Van de Peer Y."/>
            <person name="Grigoriev I.V."/>
        </authorList>
    </citation>
    <scope>NUCLEOTIDE SEQUENCE [LARGE SCALE GENOMIC DNA]</scope>
    <source>
        <strain evidence="2 3">CCAP 1055/1</strain>
    </source>
</reference>
<evidence type="ECO:0000313" key="2">
    <source>
        <dbReference type="EMBL" id="EEC50185.1"/>
    </source>
</evidence>
<dbReference type="GeneID" id="7197660"/>
<dbReference type="InterPro" id="IPR050865">
    <property type="entry name" value="BEACH_Domain"/>
</dbReference>
<dbReference type="SUPFAM" id="SSF81837">
    <property type="entry name" value="BEACH domain"/>
    <property type="match status" value="1"/>
</dbReference>
<dbReference type="RefSeq" id="XP_002178520.1">
    <property type="nucleotide sequence ID" value="XM_002178484.1"/>
</dbReference>
<dbReference type="AlphaFoldDB" id="B7FU08"/>